<dbReference type="NCBIfam" id="NF003698">
    <property type="entry name" value="PRK05309.1"/>
    <property type="match status" value="1"/>
</dbReference>
<dbReference type="PIRSF" id="PIRSF002131">
    <property type="entry name" value="Ribosomal_S11"/>
    <property type="match status" value="1"/>
</dbReference>
<evidence type="ECO:0000256" key="1">
    <source>
        <dbReference type="ARBA" id="ARBA00006194"/>
    </source>
</evidence>
<dbReference type="Pfam" id="PF00411">
    <property type="entry name" value="Ribosomal_S11"/>
    <property type="match status" value="1"/>
</dbReference>
<dbReference type="GO" id="GO:0005840">
    <property type="term" value="C:ribosome"/>
    <property type="evidence" value="ECO:0007669"/>
    <property type="project" value="UniProtKB-KW"/>
</dbReference>
<dbReference type="GO" id="GO:0006412">
    <property type="term" value="P:translation"/>
    <property type="evidence" value="ECO:0007669"/>
    <property type="project" value="UniProtKB-UniRule"/>
</dbReference>
<dbReference type="EMBL" id="MGIR01000001">
    <property type="protein sequence ID" value="OGM91752.1"/>
    <property type="molecule type" value="Genomic_DNA"/>
</dbReference>
<evidence type="ECO:0000256" key="2">
    <source>
        <dbReference type="ARBA" id="ARBA00022980"/>
    </source>
</evidence>
<keyword evidence="3 4" id="KW-0687">Ribonucleoprotein</keyword>
<dbReference type="Gene3D" id="3.30.420.80">
    <property type="entry name" value="Ribosomal protein S11"/>
    <property type="match status" value="1"/>
</dbReference>
<evidence type="ECO:0000256" key="3">
    <source>
        <dbReference type="ARBA" id="ARBA00023274"/>
    </source>
</evidence>
<protein>
    <recommendedName>
        <fullName evidence="4">Small ribosomal subunit protein uS11</fullName>
    </recommendedName>
</protein>
<organism evidence="5 6">
    <name type="scientific">Candidatus Wolfebacteria bacterium RIFCSPLOWO2_01_FULL_45_19</name>
    <dbReference type="NCBI Taxonomy" id="1802557"/>
    <lineage>
        <taxon>Bacteria</taxon>
        <taxon>Candidatus Wolfeibacteriota</taxon>
    </lineage>
</organism>
<keyword evidence="2 4" id="KW-0689">Ribosomal protein</keyword>
<comment type="similarity">
    <text evidence="1 4">Belongs to the universal ribosomal protein uS11 family.</text>
</comment>
<dbReference type="InterPro" id="IPR001971">
    <property type="entry name" value="Ribosomal_uS11"/>
</dbReference>
<dbReference type="Proteomes" id="UP000178946">
    <property type="component" value="Unassembled WGS sequence"/>
</dbReference>
<keyword evidence="4" id="KW-0699">rRNA-binding</keyword>
<dbReference type="STRING" id="1802557.A3A20_01245"/>
<reference evidence="5 6" key="1">
    <citation type="journal article" date="2016" name="Nat. Commun.">
        <title>Thousands of microbial genomes shed light on interconnected biogeochemical processes in an aquifer system.</title>
        <authorList>
            <person name="Anantharaman K."/>
            <person name="Brown C.T."/>
            <person name="Hug L.A."/>
            <person name="Sharon I."/>
            <person name="Castelle C.J."/>
            <person name="Probst A.J."/>
            <person name="Thomas B.C."/>
            <person name="Singh A."/>
            <person name="Wilkins M.J."/>
            <person name="Karaoz U."/>
            <person name="Brodie E.L."/>
            <person name="Williams K.H."/>
            <person name="Hubbard S.S."/>
            <person name="Banfield J.F."/>
        </authorList>
    </citation>
    <scope>NUCLEOTIDE SEQUENCE [LARGE SCALE GENOMIC DNA]</scope>
</reference>
<dbReference type="AlphaFoldDB" id="A0A1F8DTH0"/>
<comment type="caution">
    <text evidence="5">The sequence shown here is derived from an EMBL/GenBank/DDBJ whole genome shotgun (WGS) entry which is preliminary data.</text>
</comment>
<evidence type="ECO:0000313" key="5">
    <source>
        <dbReference type="EMBL" id="OGM91752.1"/>
    </source>
</evidence>
<comment type="subunit">
    <text evidence="4">Part of the 30S ribosomal subunit. Interacts with proteins S7 and S18. Binds to IF-3.</text>
</comment>
<gene>
    <name evidence="4" type="primary">rpsK</name>
    <name evidence="5" type="ORF">A3A20_01245</name>
</gene>
<dbReference type="PANTHER" id="PTHR11759">
    <property type="entry name" value="40S RIBOSOMAL PROTEIN S14/30S RIBOSOMAL PROTEIN S11"/>
    <property type="match status" value="1"/>
</dbReference>
<dbReference type="SUPFAM" id="SSF53137">
    <property type="entry name" value="Translational machinery components"/>
    <property type="match status" value="1"/>
</dbReference>
<dbReference type="GO" id="GO:0019843">
    <property type="term" value="F:rRNA binding"/>
    <property type="evidence" value="ECO:0007669"/>
    <property type="project" value="UniProtKB-UniRule"/>
</dbReference>
<dbReference type="GO" id="GO:0003735">
    <property type="term" value="F:structural constituent of ribosome"/>
    <property type="evidence" value="ECO:0007669"/>
    <property type="project" value="InterPro"/>
</dbReference>
<comment type="function">
    <text evidence="4">Located on the platform of the 30S subunit, it bridges several disparate RNA helices of the 16S rRNA. Forms part of the Shine-Dalgarno cleft in the 70S ribosome.</text>
</comment>
<proteinExistence type="inferred from homology"/>
<evidence type="ECO:0000313" key="6">
    <source>
        <dbReference type="Proteomes" id="UP000178946"/>
    </source>
</evidence>
<dbReference type="HAMAP" id="MF_01310">
    <property type="entry name" value="Ribosomal_uS11"/>
    <property type="match status" value="1"/>
</dbReference>
<dbReference type="InterPro" id="IPR036967">
    <property type="entry name" value="Ribosomal_uS11_sf"/>
</dbReference>
<accession>A0A1F8DTH0</accession>
<name>A0A1F8DTH0_9BACT</name>
<keyword evidence="4" id="KW-0694">RNA-binding</keyword>
<dbReference type="GO" id="GO:1990904">
    <property type="term" value="C:ribonucleoprotein complex"/>
    <property type="evidence" value="ECO:0007669"/>
    <property type="project" value="UniProtKB-KW"/>
</dbReference>
<sequence length="114" mass="11953">METGCVYISASYNNTMVTVTDEKGNVVAWASSGALGFSGPKKATPFASSKIIAAITEKVRKSGPLNVHVKLKGASSGRDAALRSLANQGFNILSIADITPIAHNGPRPKKARRI</sequence>
<evidence type="ECO:0000256" key="4">
    <source>
        <dbReference type="HAMAP-Rule" id="MF_01310"/>
    </source>
</evidence>